<feature type="transmembrane region" description="Helical" evidence="7">
    <location>
        <begin position="76"/>
        <end position="96"/>
    </location>
</feature>
<evidence type="ECO:0000256" key="5">
    <source>
        <dbReference type="ARBA" id="ARBA00022989"/>
    </source>
</evidence>
<evidence type="ECO:0000256" key="1">
    <source>
        <dbReference type="ARBA" id="ARBA00004651"/>
    </source>
</evidence>
<accession>A0A250L1G1</accession>
<gene>
    <name evidence="8" type="ORF">sS8_4109</name>
</gene>
<comment type="similarity">
    <text evidence="2">Belongs to the UPF0324 family.</text>
</comment>
<evidence type="ECO:0000256" key="7">
    <source>
        <dbReference type="SAM" id="Phobius"/>
    </source>
</evidence>
<protein>
    <recommendedName>
        <fullName evidence="10">Sulfate exporter family transporter</fullName>
    </recommendedName>
</protein>
<dbReference type="PANTHER" id="PTHR30106:SF2">
    <property type="entry name" value="UPF0324 INNER MEMBRANE PROTEIN YEIH"/>
    <property type="match status" value="1"/>
</dbReference>
<name>A0A250L1G1_9GAMM</name>
<feature type="transmembrane region" description="Helical" evidence="7">
    <location>
        <begin position="168"/>
        <end position="190"/>
    </location>
</feature>
<evidence type="ECO:0000256" key="6">
    <source>
        <dbReference type="ARBA" id="ARBA00023136"/>
    </source>
</evidence>
<evidence type="ECO:0000313" key="9">
    <source>
        <dbReference type="Proteomes" id="UP000266313"/>
    </source>
</evidence>
<sequence length="346" mass="36204">MIRQPRYRTWRYPFCGLRPQLVRGVAALYPGLPVCIVIALAAHFIAGRHGGTEILLAVLLGMVLSPLHRDSLCQPGISFAARPLLQFGIALLGARITVEQISGDNARMLCLVLATVPATLVTGLVLGRLLRLPVQASLMGAVAVAICGASAVLAVAATLPRDQLDQRYVLGIIVGATGLGTLSMIMYPLAASALGFSEVETGVFLGATIHDVAQAAGSGYMVSENVGDVATVTKLMRVAMLVPVVAVIALWCRSASSAAPKLPWFLLGFFVIVLLNSFGYLAEAPRAAMVAISRECLLIAMAALGMKTSIPAFLKLGWRPVAQLTATSILLAVAAGFAVQIPVPLG</sequence>
<feature type="transmembrane region" description="Helical" evidence="7">
    <location>
        <begin position="264"/>
        <end position="281"/>
    </location>
</feature>
<reference evidence="8 9" key="1">
    <citation type="submission" date="2016-12" db="EMBL/GenBank/DDBJ databases">
        <title>Genome sequencing of Methylocaldum marinum.</title>
        <authorList>
            <person name="Takeuchi M."/>
            <person name="Kamagata Y."/>
            <person name="Hiraoka S."/>
            <person name="Oshima K."/>
            <person name="Hattori M."/>
            <person name="Iwasaki W."/>
        </authorList>
    </citation>
    <scope>NUCLEOTIDE SEQUENCE [LARGE SCALE GENOMIC DNA]</scope>
    <source>
        <strain evidence="8 9">S8</strain>
    </source>
</reference>
<feature type="transmembrane region" description="Helical" evidence="7">
    <location>
        <begin position="324"/>
        <end position="343"/>
    </location>
</feature>
<dbReference type="Proteomes" id="UP000266313">
    <property type="component" value="Chromosome"/>
</dbReference>
<keyword evidence="5 7" id="KW-1133">Transmembrane helix</keyword>
<evidence type="ECO:0000256" key="3">
    <source>
        <dbReference type="ARBA" id="ARBA00022475"/>
    </source>
</evidence>
<keyword evidence="9" id="KW-1185">Reference proteome</keyword>
<dbReference type="InterPro" id="IPR018383">
    <property type="entry name" value="UPF0324_pro"/>
</dbReference>
<feature type="transmembrane region" description="Helical" evidence="7">
    <location>
        <begin position="108"/>
        <end position="130"/>
    </location>
</feature>
<dbReference type="Pfam" id="PF03601">
    <property type="entry name" value="Cons_hypoth698"/>
    <property type="match status" value="1"/>
</dbReference>
<dbReference type="GO" id="GO:0005886">
    <property type="term" value="C:plasma membrane"/>
    <property type="evidence" value="ECO:0007669"/>
    <property type="project" value="UniProtKB-SubCell"/>
</dbReference>
<keyword evidence="4 7" id="KW-0812">Transmembrane</keyword>
<feature type="transmembrane region" description="Helical" evidence="7">
    <location>
        <begin position="136"/>
        <end position="156"/>
    </location>
</feature>
<evidence type="ECO:0000256" key="2">
    <source>
        <dbReference type="ARBA" id="ARBA00007977"/>
    </source>
</evidence>
<dbReference type="RefSeq" id="WP_119631288.1">
    <property type="nucleotide sequence ID" value="NZ_AP017928.1"/>
</dbReference>
<keyword evidence="3" id="KW-1003">Cell membrane</keyword>
<dbReference type="EMBL" id="AP017928">
    <property type="protein sequence ID" value="BBA36039.1"/>
    <property type="molecule type" value="Genomic_DNA"/>
</dbReference>
<feature type="transmembrane region" description="Helical" evidence="7">
    <location>
        <begin position="21"/>
        <end position="46"/>
    </location>
</feature>
<evidence type="ECO:0000313" key="8">
    <source>
        <dbReference type="EMBL" id="BBA36039.1"/>
    </source>
</evidence>
<comment type="subcellular location">
    <subcellularLocation>
        <location evidence="1">Cell membrane</location>
        <topology evidence="1">Multi-pass membrane protein</topology>
    </subcellularLocation>
</comment>
<dbReference type="OrthoDB" id="9805703at2"/>
<evidence type="ECO:0000256" key="4">
    <source>
        <dbReference type="ARBA" id="ARBA00022692"/>
    </source>
</evidence>
<evidence type="ECO:0008006" key="10">
    <source>
        <dbReference type="Google" id="ProtNLM"/>
    </source>
</evidence>
<organism evidence="8 9">
    <name type="scientific">Methylocaldum marinum</name>
    <dbReference type="NCBI Taxonomy" id="1432792"/>
    <lineage>
        <taxon>Bacteria</taxon>
        <taxon>Pseudomonadati</taxon>
        <taxon>Pseudomonadota</taxon>
        <taxon>Gammaproteobacteria</taxon>
        <taxon>Methylococcales</taxon>
        <taxon>Methylococcaceae</taxon>
        <taxon>Methylocaldum</taxon>
    </lineage>
</organism>
<feature type="transmembrane region" description="Helical" evidence="7">
    <location>
        <begin position="235"/>
        <end position="252"/>
    </location>
</feature>
<dbReference type="KEGG" id="mmai:sS8_4109"/>
<proteinExistence type="inferred from homology"/>
<dbReference type="PANTHER" id="PTHR30106">
    <property type="entry name" value="INNER MEMBRANE PROTEIN YEIH-RELATED"/>
    <property type="match status" value="1"/>
</dbReference>
<dbReference type="AlphaFoldDB" id="A0A250L1G1"/>
<keyword evidence="6 7" id="KW-0472">Membrane</keyword>